<dbReference type="InterPro" id="IPR008258">
    <property type="entry name" value="Transglycosylase_SLT_dom_1"/>
</dbReference>
<dbReference type="PROSITE" id="PS51782">
    <property type="entry name" value="LYSM"/>
    <property type="match status" value="2"/>
</dbReference>
<dbReference type="InterPro" id="IPR023346">
    <property type="entry name" value="Lysozyme-like_dom_sf"/>
</dbReference>
<dbReference type="Pfam" id="PF01476">
    <property type="entry name" value="LysM"/>
    <property type="match status" value="2"/>
</dbReference>
<dbReference type="SMART" id="SM00257">
    <property type="entry name" value="LysM"/>
    <property type="match status" value="2"/>
</dbReference>
<dbReference type="PROSITE" id="PS00922">
    <property type="entry name" value="TRANSGLYCOSYLASE"/>
    <property type="match status" value="1"/>
</dbReference>
<dbReference type="InterPro" id="IPR018392">
    <property type="entry name" value="LysM"/>
</dbReference>
<dbReference type="GO" id="GO:0000270">
    <property type="term" value="P:peptidoglycan metabolic process"/>
    <property type="evidence" value="ECO:0007669"/>
    <property type="project" value="InterPro"/>
</dbReference>
<dbReference type="CDD" id="cd16894">
    <property type="entry name" value="MltD-like"/>
    <property type="match status" value="1"/>
</dbReference>
<dbReference type="EMBL" id="VLKG01000004">
    <property type="protein sequence ID" value="TWH75787.1"/>
    <property type="molecule type" value="Genomic_DNA"/>
</dbReference>
<evidence type="ECO:0000259" key="2">
    <source>
        <dbReference type="PROSITE" id="PS51782"/>
    </source>
</evidence>
<name>A0A562IXU2_9GAMM</name>
<dbReference type="Gene3D" id="3.10.350.10">
    <property type="entry name" value="LysM domain"/>
    <property type="match status" value="2"/>
</dbReference>
<feature type="domain" description="LysM" evidence="2">
    <location>
        <begin position="423"/>
        <end position="466"/>
    </location>
</feature>
<sequence length="536" mass="59826">MPPAPPRSSLSTGKCFVLLAGFLLLAGCQSRSVQPDPDTRVSHKTTRSMPAYWTEHSPSPIAHRDIWERTRAGFQLQHLTTANARVSQHRQRFLNNPASLKTITKRSAPYIHYIVERLEEQNMPLELALLPVIESSYNPFAYSSARAAGLWQFIPSTGEYYNLRQTRWYDGRRDITASTNAALRYLSYLHDFFNGDWLLALAAYNAGEGTVGRAIEANQRKGLPTDYWSLPLPQETRDYVPKLLAVSQLVMSPQNYGVSLTPVPNKPHFEIVRLDRRLNLAQAARLADLDEQELYQLNPAFTQGGINKDGPKHLLIPTDKVDTLVSKLASLSEQDPIAYQDADEIPEPTLSWDIPKRPINRYSTNQQVNAVNRAIEQEIRSTQILNAVPGRRIEHVLNPIASRPSAVIVSNVVNDAGGSGKSKTHKVKGGETLHRIATTYGLDINELKRWNKLPNNNIKPGQVLSLQAPNTTTAQASKGKQASASVAPATLYRVKKGDSIQQIAKRFNVQPKTLKSWNPGSQDLKPGQMLTLYLPR</sequence>
<proteinExistence type="inferred from homology"/>
<dbReference type="PANTHER" id="PTHR33734:SF22">
    <property type="entry name" value="MEMBRANE-BOUND LYTIC MUREIN TRANSGLYCOSYLASE D"/>
    <property type="match status" value="1"/>
</dbReference>
<dbReference type="GO" id="GO:0008932">
    <property type="term" value="F:lytic endotransglycosylase activity"/>
    <property type="evidence" value="ECO:0007669"/>
    <property type="project" value="TreeGrafter"/>
</dbReference>
<reference evidence="3 4" key="1">
    <citation type="submission" date="2019-07" db="EMBL/GenBank/DDBJ databases">
        <title>Genomic Encyclopedia of Type Strains, Phase I: the one thousand microbial genomes (KMG-I) project.</title>
        <authorList>
            <person name="Kyrpides N."/>
        </authorList>
    </citation>
    <scope>NUCLEOTIDE SEQUENCE [LARGE SCALE GENOMIC DNA]</scope>
    <source>
        <strain evidence="3 4">DSM 375</strain>
    </source>
</reference>
<protein>
    <submittedName>
        <fullName evidence="3">Membrane-bound lytic murein transglycosylase D</fullName>
    </submittedName>
</protein>
<dbReference type="Proteomes" id="UP000319627">
    <property type="component" value="Unassembled WGS sequence"/>
</dbReference>
<dbReference type="GO" id="GO:0016020">
    <property type="term" value="C:membrane"/>
    <property type="evidence" value="ECO:0007669"/>
    <property type="project" value="InterPro"/>
</dbReference>
<evidence type="ECO:0000313" key="3">
    <source>
        <dbReference type="EMBL" id="TWH75787.1"/>
    </source>
</evidence>
<dbReference type="SUPFAM" id="SSF53955">
    <property type="entry name" value="Lysozyme-like"/>
    <property type="match status" value="1"/>
</dbReference>
<gene>
    <name evidence="3" type="ORF">LX59_01297</name>
</gene>
<organism evidence="3 4">
    <name type="scientific">Azomonas agilis</name>
    <dbReference type="NCBI Taxonomy" id="116849"/>
    <lineage>
        <taxon>Bacteria</taxon>
        <taxon>Pseudomonadati</taxon>
        <taxon>Pseudomonadota</taxon>
        <taxon>Gammaproteobacteria</taxon>
        <taxon>Pseudomonadales</taxon>
        <taxon>Pseudomonadaceae</taxon>
        <taxon>Azomonas</taxon>
    </lineage>
</organism>
<dbReference type="CDD" id="cd00118">
    <property type="entry name" value="LysM"/>
    <property type="match status" value="2"/>
</dbReference>
<dbReference type="OrthoDB" id="9815002at2"/>
<dbReference type="InterPro" id="IPR036779">
    <property type="entry name" value="LysM_dom_sf"/>
</dbReference>
<dbReference type="SUPFAM" id="SSF54106">
    <property type="entry name" value="LysM domain"/>
    <property type="match status" value="2"/>
</dbReference>
<dbReference type="Pfam" id="PF01464">
    <property type="entry name" value="SLT"/>
    <property type="match status" value="1"/>
</dbReference>
<feature type="domain" description="LysM" evidence="2">
    <location>
        <begin position="490"/>
        <end position="534"/>
    </location>
</feature>
<dbReference type="PROSITE" id="PS51257">
    <property type="entry name" value="PROKAR_LIPOPROTEIN"/>
    <property type="match status" value="1"/>
</dbReference>
<accession>A0A562IXU2</accession>
<keyword evidence="4" id="KW-1185">Reference proteome</keyword>
<dbReference type="FunFam" id="1.10.530.10:FF:000004">
    <property type="entry name" value="Membrane-bound lytic murein transglycosylase D"/>
    <property type="match status" value="1"/>
</dbReference>
<dbReference type="Gene3D" id="1.10.530.10">
    <property type="match status" value="1"/>
</dbReference>
<dbReference type="PANTHER" id="PTHR33734">
    <property type="entry name" value="LYSM DOMAIN-CONTAINING GPI-ANCHORED PROTEIN 2"/>
    <property type="match status" value="1"/>
</dbReference>
<evidence type="ECO:0000313" key="4">
    <source>
        <dbReference type="Proteomes" id="UP000319627"/>
    </source>
</evidence>
<evidence type="ECO:0000256" key="1">
    <source>
        <dbReference type="ARBA" id="ARBA00007734"/>
    </source>
</evidence>
<dbReference type="InterPro" id="IPR000189">
    <property type="entry name" value="Transglyc_AS"/>
</dbReference>
<dbReference type="AlphaFoldDB" id="A0A562IXU2"/>
<comment type="caution">
    <text evidence="3">The sequence shown here is derived from an EMBL/GenBank/DDBJ whole genome shotgun (WGS) entry which is preliminary data.</text>
</comment>
<comment type="similarity">
    <text evidence="1">Belongs to the transglycosylase Slt family.</text>
</comment>